<evidence type="ECO:0000313" key="2">
    <source>
        <dbReference type="EMBL" id="QMU29982.1"/>
    </source>
</evidence>
<proteinExistence type="predicted"/>
<dbReference type="Proteomes" id="UP000514509">
    <property type="component" value="Chromosome"/>
</dbReference>
<gene>
    <name evidence="2" type="ORF">HUW48_18980</name>
</gene>
<reference evidence="2 3" key="2">
    <citation type="submission" date="2020-08" db="EMBL/GenBank/DDBJ databases">
        <title>Adhaeribacter dokdonensis sp. nov., isolated from the rhizosphere of Elymus tsukushiensis, a plant native to the Dokdo Islands, Republic of Korea.</title>
        <authorList>
            <person name="Ghim S.Y."/>
        </authorList>
    </citation>
    <scope>NUCLEOTIDE SEQUENCE [LARGE SCALE GENOMIC DNA]</scope>
    <source>
        <strain evidence="2 3">KUDC8001</strain>
    </source>
</reference>
<evidence type="ECO:0000313" key="3">
    <source>
        <dbReference type="Proteomes" id="UP000514509"/>
    </source>
</evidence>
<feature type="region of interest" description="Disordered" evidence="1">
    <location>
        <begin position="151"/>
        <end position="176"/>
    </location>
</feature>
<name>A0A7L7LAW9_9BACT</name>
<sequence>MDIPKSASKTRYNRDSDRLWEESPSCSEYRIEYIIAYKSKYLNAYKEPVFYKKQEEPNRVAPKISSDGPGFFHAYPGGLNIDPRTGEIDINDSDAGVRYTVEFSPCGRDCVARTHVVISGVGYEGGIFSLTETPADALFINPFYFGSTSPDEEIRSDKVPARPAPSGEYGINPEPNQKPTADLIGLILDPKSGTIDLRKTIESGALGFRQITDNPNDRFPQNGVSKDFTIYYRLFSGPGKEVLNKTNVRIHFFDAEDDIPEELKVRMRQQSNSIFRQSLPLPLLLGIALSSLPDTSWEILTTLLTVLSSFLFLMARAKESNSPLIPPEICIRR</sequence>
<dbReference type="EMBL" id="CP055153">
    <property type="protein sequence ID" value="QMU29982.1"/>
    <property type="molecule type" value="Genomic_DNA"/>
</dbReference>
<dbReference type="RefSeq" id="WP_182412440.1">
    <property type="nucleotide sequence ID" value="NZ_CP055153.1"/>
</dbReference>
<protein>
    <submittedName>
        <fullName evidence="2">Uncharacterized protein</fullName>
    </submittedName>
</protein>
<dbReference type="AlphaFoldDB" id="A0A7L7LAW9"/>
<keyword evidence="3" id="KW-1185">Reference proteome</keyword>
<organism evidence="2 3">
    <name type="scientific">Adhaeribacter radiodurans</name>
    <dbReference type="NCBI Taxonomy" id="2745197"/>
    <lineage>
        <taxon>Bacteria</taxon>
        <taxon>Pseudomonadati</taxon>
        <taxon>Bacteroidota</taxon>
        <taxon>Cytophagia</taxon>
        <taxon>Cytophagales</taxon>
        <taxon>Hymenobacteraceae</taxon>
        <taxon>Adhaeribacter</taxon>
    </lineage>
</organism>
<reference evidence="2 3" key="1">
    <citation type="submission" date="2020-06" db="EMBL/GenBank/DDBJ databases">
        <authorList>
            <person name="Hwang Y.J."/>
        </authorList>
    </citation>
    <scope>NUCLEOTIDE SEQUENCE [LARGE SCALE GENOMIC DNA]</scope>
    <source>
        <strain evidence="2 3">KUDC8001</strain>
    </source>
</reference>
<evidence type="ECO:0000256" key="1">
    <source>
        <dbReference type="SAM" id="MobiDB-lite"/>
    </source>
</evidence>
<dbReference type="KEGG" id="add:HUW48_18980"/>
<accession>A0A7L7LAW9</accession>